<dbReference type="GO" id="GO:0019262">
    <property type="term" value="P:N-acetylneuraminate catabolic process"/>
    <property type="evidence" value="ECO:0007669"/>
    <property type="project" value="UniProtKB-UniRule"/>
</dbReference>
<dbReference type="HAMAP" id="MF_01241">
    <property type="entry name" value="GlcN6P_deamin"/>
    <property type="match status" value="1"/>
</dbReference>
<dbReference type="EMBL" id="SJPL01000001">
    <property type="protein sequence ID" value="TWT68392.1"/>
    <property type="molecule type" value="Genomic_DNA"/>
</dbReference>
<dbReference type="GO" id="GO:0005737">
    <property type="term" value="C:cytoplasm"/>
    <property type="evidence" value="ECO:0007669"/>
    <property type="project" value="TreeGrafter"/>
</dbReference>
<dbReference type="PANTHER" id="PTHR11280">
    <property type="entry name" value="GLUCOSAMINE-6-PHOSPHATE ISOMERASE"/>
    <property type="match status" value="1"/>
</dbReference>
<evidence type="ECO:0000256" key="3">
    <source>
        <dbReference type="ARBA" id="ARBA00023277"/>
    </source>
</evidence>
<organism evidence="6 7">
    <name type="scientific">Crateriforma conspicua</name>
    <dbReference type="NCBI Taxonomy" id="2527996"/>
    <lineage>
        <taxon>Bacteria</taxon>
        <taxon>Pseudomonadati</taxon>
        <taxon>Planctomycetota</taxon>
        <taxon>Planctomycetia</taxon>
        <taxon>Planctomycetales</taxon>
        <taxon>Planctomycetaceae</taxon>
        <taxon>Crateriforma</taxon>
    </lineage>
</organism>
<comment type="similarity">
    <text evidence="4">Belongs to the glucosamine/galactosamine-6-phosphate isomerase family. NagB subfamily.</text>
</comment>
<comment type="pathway">
    <text evidence="4">Amino-sugar metabolism; N-acetylneuraminate degradation; D-fructose 6-phosphate from N-acetylneuraminate: step 5/5.</text>
</comment>
<dbReference type="GO" id="GO:0006046">
    <property type="term" value="P:N-acetylglucosamine catabolic process"/>
    <property type="evidence" value="ECO:0007669"/>
    <property type="project" value="UniProtKB-UniRule"/>
</dbReference>
<evidence type="ECO:0000256" key="2">
    <source>
        <dbReference type="ARBA" id="ARBA00022801"/>
    </source>
</evidence>
<dbReference type="Pfam" id="PF01182">
    <property type="entry name" value="Glucosamine_iso"/>
    <property type="match status" value="1"/>
</dbReference>
<protein>
    <recommendedName>
        <fullName evidence="4">Glucosamine-6-phosphate deaminase</fullName>
        <ecNumber evidence="4">3.5.99.6</ecNumber>
    </recommendedName>
    <alternativeName>
        <fullName evidence="4">GlcN6P deaminase</fullName>
        <shortName evidence="4">GNPDA</shortName>
    </alternativeName>
    <alternativeName>
        <fullName evidence="4">Glucosamine-6-phosphate isomerase</fullName>
    </alternativeName>
</protein>
<keyword evidence="2 4" id="KW-0378">Hydrolase</keyword>
<dbReference type="GO" id="GO:0006043">
    <property type="term" value="P:glucosamine catabolic process"/>
    <property type="evidence" value="ECO:0007669"/>
    <property type="project" value="TreeGrafter"/>
</dbReference>
<gene>
    <name evidence="6" type="primary">nagB_2</name>
    <name evidence="4" type="synonym">nagB</name>
    <name evidence="6" type="ORF">Pan14r_06360</name>
</gene>
<evidence type="ECO:0000256" key="1">
    <source>
        <dbReference type="ARBA" id="ARBA00000644"/>
    </source>
</evidence>
<feature type="active site" description="For ring-opening step" evidence="4">
    <location>
        <position position="154"/>
    </location>
</feature>
<proteinExistence type="inferred from homology"/>
<dbReference type="Proteomes" id="UP000317238">
    <property type="component" value="Unassembled WGS sequence"/>
</dbReference>
<dbReference type="InterPro" id="IPR004547">
    <property type="entry name" value="Glucosamine6P_isomerase"/>
</dbReference>
<sequence length="256" mass="27444">MNSTPRPSIDAKRMVVFDDVQQASHHVADEIIQLVGTKPSAVLGLATGSTPIAVYEELIRRYRAGEVDFSKITTFNLDEYVGLSPEHPQSFAAFMRTHLFDAIDVPEHHTHVPAGVANDFLSTAELFEKKIQTSGGIDWQLLGIGDNGHIGFNEPGSPGDSGTRLVELADETIEANSRFFDSPDDVPRQAITMGIATILKAKRLVLMAFGAAKAQAVADAVAGPVTPDCPASFLQRHPNATFIVDRAAAAALPTEA</sequence>
<dbReference type="AlphaFoldDB" id="A0A5C5Y4S5"/>
<comment type="catalytic activity">
    <reaction evidence="1 4">
        <text>alpha-D-glucosamine 6-phosphate + H2O = beta-D-fructose 6-phosphate + NH4(+)</text>
        <dbReference type="Rhea" id="RHEA:12172"/>
        <dbReference type="ChEBI" id="CHEBI:15377"/>
        <dbReference type="ChEBI" id="CHEBI:28938"/>
        <dbReference type="ChEBI" id="CHEBI:57634"/>
        <dbReference type="ChEBI" id="CHEBI:75989"/>
        <dbReference type="EC" id="3.5.99.6"/>
    </reaction>
</comment>
<keyword evidence="7" id="KW-1185">Reference proteome</keyword>
<dbReference type="InterPro" id="IPR037171">
    <property type="entry name" value="NagB/RpiA_transferase-like"/>
</dbReference>
<comment type="caution">
    <text evidence="6">The sequence shown here is derived from an EMBL/GenBank/DDBJ whole genome shotgun (WGS) entry which is preliminary data.</text>
</comment>
<dbReference type="UniPathway" id="UPA00629">
    <property type="reaction ID" value="UER00684"/>
</dbReference>
<feature type="active site" description="Proton acceptor; for enolization step" evidence="4">
    <location>
        <position position="78"/>
    </location>
</feature>
<evidence type="ECO:0000313" key="6">
    <source>
        <dbReference type="EMBL" id="TWT68392.1"/>
    </source>
</evidence>
<evidence type="ECO:0000313" key="7">
    <source>
        <dbReference type="Proteomes" id="UP000317238"/>
    </source>
</evidence>
<dbReference type="FunFam" id="3.40.50.1360:FF:000003">
    <property type="entry name" value="Glucosamine-6-phosphate deaminase"/>
    <property type="match status" value="1"/>
</dbReference>
<dbReference type="InterPro" id="IPR018321">
    <property type="entry name" value="Glucosamine6P_isomerase_CS"/>
</dbReference>
<dbReference type="PANTHER" id="PTHR11280:SF5">
    <property type="entry name" value="GLUCOSAMINE-6-PHOSPHATE ISOMERASE"/>
    <property type="match status" value="1"/>
</dbReference>
<evidence type="ECO:0000256" key="4">
    <source>
        <dbReference type="HAMAP-Rule" id="MF_01241"/>
    </source>
</evidence>
<dbReference type="SUPFAM" id="SSF100950">
    <property type="entry name" value="NagB/RpiA/CoA transferase-like"/>
    <property type="match status" value="1"/>
</dbReference>
<dbReference type="RefSeq" id="WP_196784714.1">
    <property type="nucleotide sequence ID" value="NZ_CP036319.1"/>
</dbReference>
<dbReference type="GO" id="GO:0004342">
    <property type="term" value="F:glucosamine-6-phosphate deaminase activity"/>
    <property type="evidence" value="ECO:0007669"/>
    <property type="project" value="UniProtKB-UniRule"/>
</dbReference>
<evidence type="ECO:0000259" key="5">
    <source>
        <dbReference type="Pfam" id="PF01182"/>
    </source>
</evidence>
<dbReference type="PROSITE" id="PS01161">
    <property type="entry name" value="GLC_GALNAC_ISOMERASE"/>
    <property type="match status" value="1"/>
</dbReference>
<dbReference type="EC" id="3.5.99.6" evidence="4"/>
<comment type="caution">
    <text evidence="4">Lacks conserved residue(s) required for the propagation of feature annotation.</text>
</comment>
<feature type="active site" description="For ring-opening step" evidence="4">
    <location>
        <position position="147"/>
    </location>
</feature>
<reference evidence="6 7" key="1">
    <citation type="submission" date="2019-02" db="EMBL/GenBank/DDBJ databases">
        <title>Deep-cultivation of Planctomycetes and their phenomic and genomic characterization uncovers novel biology.</title>
        <authorList>
            <person name="Wiegand S."/>
            <person name="Jogler M."/>
            <person name="Boedeker C."/>
            <person name="Pinto D."/>
            <person name="Vollmers J."/>
            <person name="Rivas-Marin E."/>
            <person name="Kohn T."/>
            <person name="Peeters S.H."/>
            <person name="Heuer A."/>
            <person name="Rast P."/>
            <person name="Oberbeckmann S."/>
            <person name="Bunk B."/>
            <person name="Jeske O."/>
            <person name="Meyerdierks A."/>
            <person name="Storesund J.E."/>
            <person name="Kallscheuer N."/>
            <person name="Luecker S."/>
            <person name="Lage O.M."/>
            <person name="Pohl T."/>
            <person name="Merkel B.J."/>
            <person name="Hornburger P."/>
            <person name="Mueller R.-W."/>
            <person name="Bruemmer F."/>
            <person name="Labrenz M."/>
            <person name="Spormann A.M."/>
            <person name="Op Den Camp H."/>
            <person name="Overmann J."/>
            <person name="Amann R."/>
            <person name="Jetten M.S.M."/>
            <person name="Mascher T."/>
            <person name="Medema M.H."/>
            <person name="Devos D.P."/>
            <person name="Kaster A.-K."/>
            <person name="Ovreas L."/>
            <person name="Rohde M."/>
            <person name="Galperin M.Y."/>
            <person name="Jogler C."/>
        </authorList>
    </citation>
    <scope>NUCLEOTIDE SEQUENCE [LARGE SCALE GENOMIC DNA]</scope>
    <source>
        <strain evidence="6 7">Pan14r</strain>
    </source>
</reference>
<dbReference type="InterPro" id="IPR006148">
    <property type="entry name" value="Glc/Gal-6P_isomerase"/>
</dbReference>
<comment type="function">
    <text evidence="4">Catalyzes the reversible isomerization-deamination of glucosamine 6-phosphate (GlcN6P) to form fructose 6-phosphate (Fru6P) and ammonium ion.</text>
</comment>
<dbReference type="Gene3D" id="3.40.50.1360">
    <property type="match status" value="1"/>
</dbReference>
<dbReference type="CDD" id="cd01399">
    <property type="entry name" value="GlcN6P_deaminase"/>
    <property type="match status" value="1"/>
</dbReference>
<dbReference type="GO" id="GO:0005975">
    <property type="term" value="P:carbohydrate metabolic process"/>
    <property type="evidence" value="ECO:0007669"/>
    <property type="project" value="InterPro"/>
</dbReference>
<accession>A0A5C5Y4S5</accession>
<dbReference type="NCBIfam" id="TIGR00502">
    <property type="entry name" value="nagB"/>
    <property type="match status" value="1"/>
</dbReference>
<keyword evidence="3 4" id="KW-0119">Carbohydrate metabolism</keyword>
<feature type="domain" description="Glucosamine/galactosamine-6-phosphate isomerase" evidence="5">
    <location>
        <begin position="20"/>
        <end position="237"/>
    </location>
</feature>
<dbReference type="GO" id="GO:0042802">
    <property type="term" value="F:identical protein binding"/>
    <property type="evidence" value="ECO:0007669"/>
    <property type="project" value="TreeGrafter"/>
</dbReference>
<name>A0A5C5Y4S5_9PLAN</name>
<feature type="active site" description="Proton acceptor; for ring-opening step" evidence="4">
    <location>
        <position position="149"/>
    </location>
</feature>